<dbReference type="EMBL" id="KZ293428">
    <property type="protein sequence ID" value="PBK69929.1"/>
    <property type="molecule type" value="Genomic_DNA"/>
</dbReference>
<keyword evidence="3" id="KW-1185">Reference proteome</keyword>
<feature type="compositionally biased region" description="Basic and acidic residues" evidence="1">
    <location>
        <begin position="304"/>
        <end position="322"/>
    </location>
</feature>
<reference evidence="3" key="1">
    <citation type="journal article" date="2017" name="Nat. Ecol. Evol.">
        <title>Genome expansion and lineage-specific genetic innovations in the forest pathogenic fungi Armillaria.</title>
        <authorList>
            <person name="Sipos G."/>
            <person name="Prasanna A.N."/>
            <person name="Walter M.C."/>
            <person name="O'Connor E."/>
            <person name="Balint B."/>
            <person name="Krizsan K."/>
            <person name="Kiss B."/>
            <person name="Hess J."/>
            <person name="Varga T."/>
            <person name="Slot J."/>
            <person name="Riley R."/>
            <person name="Boka B."/>
            <person name="Rigling D."/>
            <person name="Barry K."/>
            <person name="Lee J."/>
            <person name="Mihaltcheva S."/>
            <person name="LaButti K."/>
            <person name="Lipzen A."/>
            <person name="Waldron R."/>
            <person name="Moloney N.M."/>
            <person name="Sperisen C."/>
            <person name="Kredics L."/>
            <person name="Vagvoelgyi C."/>
            <person name="Patrignani A."/>
            <person name="Fitzpatrick D."/>
            <person name="Nagy I."/>
            <person name="Doyle S."/>
            <person name="Anderson J.B."/>
            <person name="Grigoriev I.V."/>
            <person name="Gueldener U."/>
            <person name="Muensterkoetter M."/>
            <person name="Nagy L.G."/>
        </authorList>
    </citation>
    <scope>NUCLEOTIDE SEQUENCE [LARGE SCALE GENOMIC DNA]</scope>
    <source>
        <strain evidence="3">28-4</strain>
    </source>
</reference>
<dbReference type="Proteomes" id="UP000218334">
    <property type="component" value="Unassembled WGS sequence"/>
</dbReference>
<proteinExistence type="predicted"/>
<feature type="region of interest" description="Disordered" evidence="1">
    <location>
        <begin position="301"/>
        <end position="326"/>
    </location>
</feature>
<protein>
    <submittedName>
        <fullName evidence="2">Uncharacterized protein</fullName>
    </submittedName>
</protein>
<gene>
    <name evidence="2" type="ORF">ARMSODRAFT_956749</name>
</gene>
<dbReference type="AlphaFoldDB" id="A0A2H3BGF1"/>
<organism evidence="2 3">
    <name type="scientific">Armillaria solidipes</name>
    <dbReference type="NCBI Taxonomy" id="1076256"/>
    <lineage>
        <taxon>Eukaryota</taxon>
        <taxon>Fungi</taxon>
        <taxon>Dikarya</taxon>
        <taxon>Basidiomycota</taxon>
        <taxon>Agaricomycotina</taxon>
        <taxon>Agaricomycetes</taxon>
        <taxon>Agaricomycetidae</taxon>
        <taxon>Agaricales</taxon>
        <taxon>Marasmiineae</taxon>
        <taxon>Physalacriaceae</taxon>
        <taxon>Armillaria</taxon>
    </lineage>
</organism>
<evidence type="ECO:0000313" key="2">
    <source>
        <dbReference type="EMBL" id="PBK69929.1"/>
    </source>
</evidence>
<sequence length="459" mass="52157">MSIWLKSYVAGCCEYIRSTQLGESSTDARHVLQRFSDYFHLQIINQKRLDEMAVTPSNNLDLLKEGLSPDGSINTFCDALTGFLTDLGHTVLDDRRQLTKDEETEINALSMLFTTPYIGRADHGLVQYLTDLNLKFRTYQHPRYSGKYCSIVQGSGVGKSRLLAELGTDKHEIFLIYINLRDVADFAKFPPRDSFPANVLCGVPTEAVTPRDYFKQCAAFFAALFTVVKRTIVKDNHGRGGLRQATLRWNEKYSRSLSSNNKERCIFFQDVEALYQKIYTYIVTGRGDVANLMDSNDDGLLSEFEDHSPSSDAKRASKKDEDKVDVDEEKPMLAQKVVREAYTKLLEVLEELVNSNARDTDKPIMVIAIDEAQAIDKAQSVRSYGPESWSRTHLLCRAIRSYSQCRQFVPNLPAIWTIFTSSNPYVIVNHYAPPARIYSSQRFIEAEEVFFPPFTLGCE</sequence>
<dbReference type="PANTHER" id="PTHR33266">
    <property type="entry name" value="CHROMOSOME 15, WHOLE GENOME SHOTGUN SEQUENCE"/>
    <property type="match status" value="1"/>
</dbReference>
<dbReference type="STRING" id="1076256.A0A2H3BGF1"/>
<accession>A0A2H3BGF1</accession>
<dbReference type="PANTHER" id="PTHR33266:SF1">
    <property type="entry name" value="F-BOX DOMAIN-CONTAINING PROTEIN"/>
    <property type="match status" value="1"/>
</dbReference>
<evidence type="ECO:0000313" key="3">
    <source>
        <dbReference type="Proteomes" id="UP000218334"/>
    </source>
</evidence>
<name>A0A2H3BGF1_9AGAR</name>
<evidence type="ECO:0000256" key="1">
    <source>
        <dbReference type="SAM" id="MobiDB-lite"/>
    </source>
</evidence>